<sequence length="100" mass="11169">MIRPQRLNYPSDSKNYHEVRRPAESAIISVIHAAEPQLIRDSHLHGFALNVGVQHERGVMEVDPGADSDPDECSDRENADVSIILDVEDSEDDEVMCLDS</sequence>
<dbReference type="Proteomes" id="UP001633002">
    <property type="component" value="Unassembled WGS sequence"/>
</dbReference>
<comment type="caution">
    <text evidence="1">The sequence shown here is derived from an EMBL/GenBank/DDBJ whole genome shotgun (WGS) entry which is preliminary data.</text>
</comment>
<protein>
    <submittedName>
        <fullName evidence="1">Uncharacterized protein</fullName>
    </submittedName>
</protein>
<dbReference type="EMBL" id="JBJQOH010000008">
    <property type="protein sequence ID" value="KAL3675115.1"/>
    <property type="molecule type" value="Genomic_DNA"/>
</dbReference>
<proteinExistence type="predicted"/>
<keyword evidence="2" id="KW-1185">Reference proteome</keyword>
<accession>A0ABD3GAS8</accession>
<gene>
    <name evidence="1" type="ORF">R1sor_025063</name>
</gene>
<reference evidence="1 2" key="1">
    <citation type="submission" date="2024-09" db="EMBL/GenBank/DDBJ databases">
        <title>Chromosome-scale assembly of Riccia sorocarpa.</title>
        <authorList>
            <person name="Paukszto L."/>
        </authorList>
    </citation>
    <scope>NUCLEOTIDE SEQUENCE [LARGE SCALE GENOMIC DNA]</scope>
    <source>
        <strain evidence="1">LP-2024</strain>
        <tissue evidence="1">Aerial parts of the thallus</tissue>
    </source>
</reference>
<evidence type="ECO:0000313" key="2">
    <source>
        <dbReference type="Proteomes" id="UP001633002"/>
    </source>
</evidence>
<organism evidence="1 2">
    <name type="scientific">Riccia sorocarpa</name>
    <dbReference type="NCBI Taxonomy" id="122646"/>
    <lineage>
        <taxon>Eukaryota</taxon>
        <taxon>Viridiplantae</taxon>
        <taxon>Streptophyta</taxon>
        <taxon>Embryophyta</taxon>
        <taxon>Marchantiophyta</taxon>
        <taxon>Marchantiopsida</taxon>
        <taxon>Marchantiidae</taxon>
        <taxon>Marchantiales</taxon>
        <taxon>Ricciaceae</taxon>
        <taxon>Riccia</taxon>
    </lineage>
</organism>
<name>A0ABD3GAS8_9MARC</name>
<evidence type="ECO:0000313" key="1">
    <source>
        <dbReference type="EMBL" id="KAL3675115.1"/>
    </source>
</evidence>
<dbReference type="AlphaFoldDB" id="A0ABD3GAS8"/>